<sequence length="728" mass="81310">MVSSSMAKKKKPTKQAKMTTDLAEDISHKTSSFIHSTNHRDLLDIVDSLRSHGVSHYVDLPQIIVCGSQSSGKSSTLESISGIAFPTSEGLCTRFATELILRRGDKPEIKVHIQPSASRSNKERARLSAFAGSAKDQNDFPQIVEAAKQVMGLTGSEGAKVFSTDVLRIESTSPSAPNLTLVDLPGLFGASDKNQSDDDAALVQDLVTSYMRQRRSIILAVVAADNPFANQPVTKFAREIDPSGSRTLGLITKPDKIDEGSESERYYIELAQNLNVKLSLGWHVLRNRGHTTADDTTEERDDREAEFFANSTWSDLDESQLGVSMLRARLRNILWKQIQTGLPGVKAEVQSGIKGCRTKVAQLGKARSTMREKHTYLQRISSRLSKLVRAAIDGVYADGFFESIDQQDAFARRLRANVQWILSQYAEEMRIDGHALEIVEDDLKPTRLCPKRLMMREEYLDVVTNLMVECRGRELPGTYNPLVVGDLFSRQCKPWDAITQNLVEQIHEAAANNFLKIVTEICDENTSSRLMKGHIQPALHLLRQDLKNKVDELLEPHLSIHPITYNDYLTDTVKDIQTKRHDRHFDALSRTTCGYTSKDAPTEFDINLRQVLFALKKGTRPNVEEYSASLAADVAAAYYQVALKKFIDDVSVNAIETCLIQRLPEVFCPDVVWDFAETDVERLGSEDDNTVKERSDATKKLAILEKGLKDLDAFVARSSVHAVAAEEL</sequence>
<evidence type="ECO:0000313" key="2">
    <source>
        <dbReference type="Proteomes" id="UP001497680"/>
    </source>
</evidence>
<accession>A0ACC0CMY1</accession>
<proteinExistence type="predicted"/>
<evidence type="ECO:0000313" key="1">
    <source>
        <dbReference type="EMBL" id="KAI6081823.1"/>
    </source>
</evidence>
<organism evidence="1 2">
    <name type="scientific">Hypoxylon rubiginosum</name>
    <dbReference type="NCBI Taxonomy" id="110542"/>
    <lineage>
        <taxon>Eukaryota</taxon>
        <taxon>Fungi</taxon>
        <taxon>Dikarya</taxon>
        <taxon>Ascomycota</taxon>
        <taxon>Pezizomycotina</taxon>
        <taxon>Sordariomycetes</taxon>
        <taxon>Xylariomycetidae</taxon>
        <taxon>Xylariales</taxon>
        <taxon>Hypoxylaceae</taxon>
        <taxon>Hypoxylon</taxon>
    </lineage>
</organism>
<protein>
    <submittedName>
        <fullName evidence="1">P-loop containing nucleoside triphosphate hydrolase protein</fullName>
    </submittedName>
</protein>
<dbReference type="EMBL" id="MU394385">
    <property type="protein sequence ID" value="KAI6081823.1"/>
    <property type="molecule type" value="Genomic_DNA"/>
</dbReference>
<gene>
    <name evidence="1" type="ORF">F4821DRAFT_248476</name>
</gene>
<name>A0ACC0CMY1_9PEZI</name>
<reference evidence="1 2" key="1">
    <citation type="journal article" date="2022" name="New Phytol.">
        <title>Ecological generalism drives hyperdiversity of secondary metabolite gene clusters in xylarialean endophytes.</title>
        <authorList>
            <person name="Franco M.E.E."/>
            <person name="Wisecaver J.H."/>
            <person name="Arnold A.E."/>
            <person name="Ju Y.M."/>
            <person name="Slot J.C."/>
            <person name="Ahrendt S."/>
            <person name="Moore L.P."/>
            <person name="Eastman K.E."/>
            <person name="Scott K."/>
            <person name="Konkel Z."/>
            <person name="Mondo S.J."/>
            <person name="Kuo A."/>
            <person name="Hayes R.D."/>
            <person name="Haridas S."/>
            <person name="Andreopoulos B."/>
            <person name="Riley R."/>
            <person name="LaButti K."/>
            <person name="Pangilinan J."/>
            <person name="Lipzen A."/>
            <person name="Amirebrahimi M."/>
            <person name="Yan J."/>
            <person name="Adam C."/>
            <person name="Keymanesh K."/>
            <person name="Ng V."/>
            <person name="Louie K."/>
            <person name="Northen T."/>
            <person name="Drula E."/>
            <person name="Henrissat B."/>
            <person name="Hsieh H.M."/>
            <person name="Youens-Clark K."/>
            <person name="Lutzoni F."/>
            <person name="Miadlikowska J."/>
            <person name="Eastwood D.C."/>
            <person name="Hamelin R.C."/>
            <person name="Grigoriev I.V."/>
            <person name="U'Ren J.M."/>
        </authorList>
    </citation>
    <scope>NUCLEOTIDE SEQUENCE [LARGE SCALE GENOMIC DNA]</scope>
    <source>
        <strain evidence="1 2">ER1909</strain>
    </source>
</reference>
<keyword evidence="1" id="KW-0378">Hydrolase</keyword>
<keyword evidence="2" id="KW-1185">Reference proteome</keyword>
<comment type="caution">
    <text evidence="1">The sequence shown here is derived from an EMBL/GenBank/DDBJ whole genome shotgun (WGS) entry which is preliminary data.</text>
</comment>
<dbReference type="Proteomes" id="UP001497680">
    <property type="component" value="Unassembled WGS sequence"/>
</dbReference>